<feature type="transmembrane region" description="Helical" evidence="8">
    <location>
        <begin position="66"/>
        <end position="88"/>
    </location>
</feature>
<evidence type="ECO:0000313" key="10">
    <source>
        <dbReference type="Proteomes" id="UP000886785"/>
    </source>
</evidence>
<evidence type="ECO:0000256" key="5">
    <source>
        <dbReference type="ARBA" id="ARBA00022692"/>
    </source>
</evidence>
<keyword evidence="6 8" id="KW-1133">Transmembrane helix</keyword>
<comment type="subcellular location">
    <subcellularLocation>
        <location evidence="1">Cell membrane</location>
        <topology evidence="1">Multi-pass membrane protein</topology>
    </subcellularLocation>
</comment>
<comment type="similarity">
    <text evidence="2">Belongs to the auxin efflux carrier (TC 2.A.69) family.</text>
</comment>
<feature type="transmembrane region" description="Helical" evidence="8">
    <location>
        <begin position="199"/>
        <end position="219"/>
    </location>
</feature>
<evidence type="ECO:0000256" key="2">
    <source>
        <dbReference type="ARBA" id="ARBA00010145"/>
    </source>
</evidence>
<evidence type="ECO:0000256" key="3">
    <source>
        <dbReference type="ARBA" id="ARBA00022448"/>
    </source>
</evidence>
<gene>
    <name evidence="9" type="ORF">IAA54_03120</name>
</gene>
<dbReference type="Gene3D" id="1.20.1530.20">
    <property type="match status" value="2"/>
</dbReference>
<protein>
    <submittedName>
        <fullName evidence="9">AEC family transporter</fullName>
    </submittedName>
</protein>
<dbReference type="PANTHER" id="PTHR36838">
    <property type="entry name" value="AUXIN EFFLUX CARRIER FAMILY PROTEIN"/>
    <property type="match status" value="1"/>
</dbReference>
<keyword evidence="7 8" id="KW-0472">Membrane</keyword>
<feature type="transmembrane region" description="Helical" evidence="8">
    <location>
        <begin position="231"/>
        <end position="254"/>
    </location>
</feature>
<sequence>MVFQAVQSVLSLLILIAIGFFVTKKPWFGKAGSDLFSKFTVKVAIPVYMTYNVITTCETKDKLFELFRSLPIPFATILLSLLLGLLLARVFKVEQKRRGVFINAVTFSNTVIIGFPVISSLFGDEATPDGMIYYMANTILFWTIGVYLLRRDSGENVKLVSWEGVKKIFSPPIIGFLIGMVIVLLNIELPEFIFTPLEMLKQTTTPMAMIFIGSIISNADFKSMKLTKDLALILVVRFIVSPIFMAMICMLLPIDQMMKQVFFVLATMPAMTQLGIMSKESDSDYEFASVVVAVTTTVSMVAIPIYMYIISAFQLF</sequence>
<accession>A0A9D1J0Y2</accession>
<feature type="transmembrane region" description="Helical" evidence="8">
    <location>
        <begin position="6"/>
        <end position="23"/>
    </location>
</feature>
<feature type="transmembrane region" description="Helical" evidence="8">
    <location>
        <begin position="100"/>
        <end position="119"/>
    </location>
</feature>
<reference evidence="9" key="1">
    <citation type="submission" date="2020-10" db="EMBL/GenBank/DDBJ databases">
        <authorList>
            <person name="Gilroy R."/>
        </authorList>
    </citation>
    <scope>NUCLEOTIDE SEQUENCE</scope>
    <source>
        <strain evidence="9">ChiSjej1B19-7085</strain>
    </source>
</reference>
<feature type="transmembrane region" description="Helical" evidence="8">
    <location>
        <begin position="35"/>
        <end position="54"/>
    </location>
</feature>
<dbReference type="InterPro" id="IPR004776">
    <property type="entry name" value="Mem_transp_PIN-like"/>
</dbReference>
<evidence type="ECO:0000256" key="8">
    <source>
        <dbReference type="SAM" id="Phobius"/>
    </source>
</evidence>
<evidence type="ECO:0000313" key="9">
    <source>
        <dbReference type="EMBL" id="HIR56635.1"/>
    </source>
</evidence>
<keyword evidence="3" id="KW-0813">Transport</keyword>
<dbReference type="InterPro" id="IPR038770">
    <property type="entry name" value="Na+/solute_symporter_sf"/>
</dbReference>
<dbReference type="EMBL" id="DVHF01000037">
    <property type="protein sequence ID" value="HIR56635.1"/>
    <property type="molecule type" value="Genomic_DNA"/>
</dbReference>
<dbReference type="Proteomes" id="UP000886785">
    <property type="component" value="Unassembled WGS sequence"/>
</dbReference>
<feature type="transmembrane region" description="Helical" evidence="8">
    <location>
        <begin position="290"/>
        <end position="310"/>
    </location>
</feature>
<name>A0A9D1J0Y2_9FIRM</name>
<evidence type="ECO:0000256" key="4">
    <source>
        <dbReference type="ARBA" id="ARBA00022475"/>
    </source>
</evidence>
<proteinExistence type="inferred from homology"/>
<keyword evidence="4" id="KW-1003">Cell membrane</keyword>
<feature type="transmembrane region" description="Helical" evidence="8">
    <location>
        <begin position="131"/>
        <end position="149"/>
    </location>
</feature>
<organism evidence="9 10">
    <name type="scientific">Candidatus Gallacutalibacter pullicola</name>
    <dbReference type="NCBI Taxonomy" id="2840830"/>
    <lineage>
        <taxon>Bacteria</taxon>
        <taxon>Bacillati</taxon>
        <taxon>Bacillota</taxon>
        <taxon>Clostridia</taxon>
        <taxon>Eubacteriales</taxon>
        <taxon>Candidatus Gallacutalibacter</taxon>
    </lineage>
</organism>
<evidence type="ECO:0000256" key="1">
    <source>
        <dbReference type="ARBA" id="ARBA00004651"/>
    </source>
</evidence>
<evidence type="ECO:0000256" key="6">
    <source>
        <dbReference type="ARBA" id="ARBA00022989"/>
    </source>
</evidence>
<dbReference type="GO" id="GO:0005886">
    <property type="term" value="C:plasma membrane"/>
    <property type="evidence" value="ECO:0007669"/>
    <property type="project" value="UniProtKB-SubCell"/>
</dbReference>
<keyword evidence="5 8" id="KW-0812">Transmembrane</keyword>
<dbReference type="GO" id="GO:0055085">
    <property type="term" value="P:transmembrane transport"/>
    <property type="evidence" value="ECO:0007669"/>
    <property type="project" value="InterPro"/>
</dbReference>
<comment type="caution">
    <text evidence="9">The sequence shown here is derived from an EMBL/GenBank/DDBJ whole genome shotgun (WGS) entry which is preliminary data.</text>
</comment>
<dbReference type="PANTHER" id="PTHR36838:SF1">
    <property type="entry name" value="SLR1864 PROTEIN"/>
    <property type="match status" value="1"/>
</dbReference>
<dbReference type="Pfam" id="PF03547">
    <property type="entry name" value="Mem_trans"/>
    <property type="match status" value="1"/>
</dbReference>
<evidence type="ECO:0000256" key="7">
    <source>
        <dbReference type="ARBA" id="ARBA00023136"/>
    </source>
</evidence>
<dbReference type="AlphaFoldDB" id="A0A9D1J0Y2"/>
<feature type="transmembrane region" description="Helical" evidence="8">
    <location>
        <begin position="169"/>
        <end position="187"/>
    </location>
</feature>
<reference evidence="9" key="2">
    <citation type="journal article" date="2021" name="PeerJ">
        <title>Extensive microbial diversity within the chicken gut microbiome revealed by metagenomics and culture.</title>
        <authorList>
            <person name="Gilroy R."/>
            <person name="Ravi A."/>
            <person name="Getino M."/>
            <person name="Pursley I."/>
            <person name="Horton D.L."/>
            <person name="Alikhan N.F."/>
            <person name="Baker D."/>
            <person name="Gharbi K."/>
            <person name="Hall N."/>
            <person name="Watson M."/>
            <person name="Adriaenssens E.M."/>
            <person name="Foster-Nyarko E."/>
            <person name="Jarju S."/>
            <person name="Secka A."/>
            <person name="Antonio M."/>
            <person name="Oren A."/>
            <person name="Chaudhuri R.R."/>
            <person name="La Ragione R."/>
            <person name="Hildebrand F."/>
            <person name="Pallen M.J."/>
        </authorList>
    </citation>
    <scope>NUCLEOTIDE SEQUENCE</scope>
    <source>
        <strain evidence="9">ChiSjej1B19-7085</strain>
    </source>
</reference>